<organism evidence="1 2">
    <name type="scientific">Segatella buccae</name>
    <dbReference type="NCBI Taxonomy" id="28126"/>
    <lineage>
        <taxon>Bacteria</taxon>
        <taxon>Pseudomonadati</taxon>
        <taxon>Bacteroidota</taxon>
        <taxon>Bacteroidia</taxon>
        <taxon>Bacteroidales</taxon>
        <taxon>Prevotellaceae</taxon>
        <taxon>Segatella</taxon>
    </lineage>
</organism>
<dbReference type="RefSeq" id="WP_147279924.1">
    <property type="nucleotide sequence ID" value="NZ_DBFWLE010000027.1"/>
</dbReference>
<dbReference type="EMBL" id="UGTJ01000001">
    <property type="protein sequence ID" value="SUB80739.1"/>
    <property type="molecule type" value="Genomic_DNA"/>
</dbReference>
<gene>
    <name evidence="1" type="ORF">NCTC13063_02036</name>
</gene>
<accession>A0AAQ1UK34</accession>
<proteinExistence type="predicted"/>
<name>A0AAQ1UK34_9BACT</name>
<dbReference type="AlphaFoldDB" id="A0AAQ1UK34"/>
<evidence type="ECO:0000313" key="1">
    <source>
        <dbReference type="EMBL" id="SUB80739.1"/>
    </source>
</evidence>
<comment type="caution">
    <text evidence="1">The sequence shown here is derived from an EMBL/GenBank/DDBJ whole genome shotgun (WGS) entry which is preliminary data.</text>
</comment>
<dbReference type="Proteomes" id="UP000255283">
    <property type="component" value="Unassembled WGS sequence"/>
</dbReference>
<protein>
    <submittedName>
        <fullName evidence="1">Uncharacterized protein</fullName>
    </submittedName>
</protein>
<reference evidence="1 2" key="1">
    <citation type="submission" date="2018-06" db="EMBL/GenBank/DDBJ databases">
        <authorList>
            <consortium name="Pathogen Informatics"/>
            <person name="Doyle S."/>
        </authorList>
    </citation>
    <scope>NUCLEOTIDE SEQUENCE [LARGE SCALE GENOMIC DNA]</scope>
    <source>
        <strain evidence="1 2">NCTC13063</strain>
    </source>
</reference>
<evidence type="ECO:0000313" key="2">
    <source>
        <dbReference type="Proteomes" id="UP000255283"/>
    </source>
</evidence>
<sequence length="144" mass="16123">MFCHIGVLDYLCRMIVRSSTTQRLLIKLTLLLLLALGLPSKSAAMDSVPTRDRLCTVDSNDRQGHEAVLNDVQYLYRICSSRPERVVPSANPLPPHASGRVGLHHFYPHAGNAHTGFGVRREAAPFCSPHSCDYYVFALKRMRC</sequence>